<feature type="region of interest" description="Disordered" evidence="1">
    <location>
        <begin position="104"/>
        <end position="142"/>
    </location>
</feature>
<name>A0A9Q1QIQ8_9CARY</name>
<dbReference type="EMBL" id="JAKOGI010000114">
    <property type="protein sequence ID" value="KAJ8443697.1"/>
    <property type="molecule type" value="Genomic_DNA"/>
</dbReference>
<proteinExistence type="predicted"/>
<accession>A0A9Q1QIQ8</accession>
<dbReference type="Proteomes" id="UP001153076">
    <property type="component" value="Unassembled WGS sequence"/>
</dbReference>
<dbReference type="AlphaFoldDB" id="A0A9Q1QIQ8"/>
<gene>
    <name evidence="2" type="ORF">Cgig2_032320</name>
</gene>
<protein>
    <submittedName>
        <fullName evidence="2">Uncharacterized protein</fullName>
    </submittedName>
</protein>
<feature type="region of interest" description="Disordered" evidence="1">
    <location>
        <begin position="18"/>
        <end position="55"/>
    </location>
</feature>
<evidence type="ECO:0000256" key="1">
    <source>
        <dbReference type="SAM" id="MobiDB-lite"/>
    </source>
</evidence>
<keyword evidence="3" id="KW-1185">Reference proteome</keyword>
<reference evidence="2" key="1">
    <citation type="submission" date="2022-04" db="EMBL/GenBank/DDBJ databases">
        <title>Carnegiea gigantea Genome sequencing and assembly v2.</title>
        <authorList>
            <person name="Copetti D."/>
            <person name="Sanderson M.J."/>
            <person name="Burquez A."/>
            <person name="Wojciechowski M.F."/>
        </authorList>
    </citation>
    <scope>NUCLEOTIDE SEQUENCE</scope>
    <source>
        <strain evidence="2">SGP5-SGP5p</strain>
        <tissue evidence="2">Aerial part</tissue>
    </source>
</reference>
<evidence type="ECO:0000313" key="2">
    <source>
        <dbReference type="EMBL" id="KAJ8443697.1"/>
    </source>
</evidence>
<evidence type="ECO:0000313" key="3">
    <source>
        <dbReference type="Proteomes" id="UP001153076"/>
    </source>
</evidence>
<dbReference type="OrthoDB" id="1752268at2759"/>
<comment type="caution">
    <text evidence="2">The sequence shown here is derived from an EMBL/GenBank/DDBJ whole genome shotgun (WGS) entry which is preliminary data.</text>
</comment>
<organism evidence="2 3">
    <name type="scientific">Carnegiea gigantea</name>
    <dbReference type="NCBI Taxonomy" id="171969"/>
    <lineage>
        <taxon>Eukaryota</taxon>
        <taxon>Viridiplantae</taxon>
        <taxon>Streptophyta</taxon>
        <taxon>Embryophyta</taxon>
        <taxon>Tracheophyta</taxon>
        <taxon>Spermatophyta</taxon>
        <taxon>Magnoliopsida</taxon>
        <taxon>eudicotyledons</taxon>
        <taxon>Gunneridae</taxon>
        <taxon>Pentapetalae</taxon>
        <taxon>Caryophyllales</taxon>
        <taxon>Cactineae</taxon>
        <taxon>Cactaceae</taxon>
        <taxon>Cactoideae</taxon>
        <taxon>Echinocereeae</taxon>
        <taxon>Carnegiea</taxon>
    </lineage>
</organism>
<sequence length="212" mass="23398">MAPFRLRAPERICHTRTIGGGAKASAGGSDLRGVRKDEGNQASAQAHLRPTQGGDVSRIIKAKQALKKANNSIAASRSVITPYASKSHGVGWYEEQEESFCPRYSAGEGSEKRVPLPTRRMGRIPTGAPAPNSTHPPSKRPVLRGDKSEGYHLGIHPHEDQGNPMLRCLKPIETVAKLRNENQYCEYYKDYKHITSECCELKKALYELAYQG</sequence>